<gene>
    <name evidence="1" type="ORF">PLICRDRAFT_32865</name>
</gene>
<organism evidence="1 2">
    <name type="scientific">Plicaturopsis crispa FD-325 SS-3</name>
    <dbReference type="NCBI Taxonomy" id="944288"/>
    <lineage>
        <taxon>Eukaryota</taxon>
        <taxon>Fungi</taxon>
        <taxon>Dikarya</taxon>
        <taxon>Basidiomycota</taxon>
        <taxon>Agaricomycotina</taxon>
        <taxon>Agaricomycetes</taxon>
        <taxon>Agaricomycetidae</taxon>
        <taxon>Amylocorticiales</taxon>
        <taxon>Amylocorticiaceae</taxon>
        <taxon>Plicatura</taxon>
        <taxon>Plicaturopsis crispa</taxon>
    </lineage>
</organism>
<accession>A0A0C9T2M2</accession>
<proteinExistence type="predicted"/>
<dbReference type="EMBL" id="KN832576">
    <property type="protein sequence ID" value="KII83519.1"/>
    <property type="molecule type" value="Genomic_DNA"/>
</dbReference>
<protein>
    <submittedName>
        <fullName evidence="1">Uncharacterized protein</fullName>
    </submittedName>
</protein>
<reference evidence="1 2" key="1">
    <citation type="submission" date="2014-06" db="EMBL/GenBank/DDBJ databases">
        <title>Evolutionary Origins and Diversification of the Mycorrhizal Mutualists.</title>
        <authorList>
            <consortium name="DOE Joint Genome Institute"/>
            <consortium name="Mycorrhizal Genomics Consortium"/>
            <person name="Kohler A."/>
            <person name="Kuo A."/>
            <person name="Nagy L.G."/>
            <person name="Floudas D."/>
            <person name="Copeland A."/>
            <person name="Barry K.W."/>
            <person name="Cichocki N."/>
            <person name="Veneault-Fourrey C."/>
            <person name="LaButti K."/>
            <person name="Lindquist E.A."/>
            <person name="Lipzen A."/>
            <person name="Lundell T."/>
            <person name="Morin E."/>
            <person name="Murat C."/>
            <person name="Riley R."/>
            <person name="Ohm R."/>
            <person name="Sun H."/>
            <person name="Tunlid A."/>
            <person name="Henrissat B."/>
            <person name="Grigoriev I.V."/>
            <person name="Hibbett D.S."/>
            <person name="Martin F."/>
        </authorList>
    </citation>
    <scope>NUCLEOTIDE SEQUENCE [LARGE SCALE GENOMIC DNA]</scope>
    <source>
        <strain evidence="1 2">FD-325 SS-3</strain>
    </source>
</reference>
<sequence>MYNYLEWELSNKLDCLKEFTEMRQSSHSPPKAHAKDTLLVMGYDSPALSSSLTPGSSDKDDDVVKIASARSSSWSISLRTSTRRRHVGLTPWRCVPTAPRPHNAREGSARARPPEALRILERAVLRCTRLRTYLGLLDVHLVGRGVREGRSVAEGDDQVLEHRVHPQDGLEFAHTVLAGHAEVLYALAVLPAKRRDDVLERLPPAVLREAGAGVHGEGLQVRYHLAEDYEVKVDPHAFDHLEISRADRMYATIFIPSPMCQPQQTSARRIVAAAARKQTSCLRCRANNDRQHNCENPKQHQEPRMCTGRATIGRTHITAGDVVACVPAAALRVGTQTHSSRPRGKHSVRALVNLCFGVLDKCTLDPIQRLIGSKFSDGLNSSAIREPVSGGVLLKPVEWEQILVFRWAISGMYNFHLTSSQCGSNRFMISRWTSGTPVSRTQETDIVTRVESHGVRTFSAEEMAFQDPEINKSTPFQHHSGGTCAPEDLAKLHFNSKFSSPAALRRASRVHSVSSLGNPVQAARGERRDSFQKENGLPVGAISSACDAMLVLVVPVPNYISTGCVHVLSLDKICESPRAGGTDAMDVDIDSSDDERHPATERAERLRALEMEHYELSQLELALKSPSSAMPTVIRLITEYTDGANGAQGLINAHTPAAALFAVNCNTVYLNFVQRLCATEPVFIPWDASDKSPRGMDVSAVEQLFSESNPVAHRLNSKVYASWGALVSTCLNDIQTLTLSFMDKALSESFLKHCPTLKGIFRYIMQYIIPMSTKWITEWINVRFKQSVQHLSCVLCVLQKPGHNFGSFGESTRSLIDEKLAALTAQHINHAYGSSVFHLDLSEHG</sequence>
<dbReference type="HOGENOM" id="CLU_337102_0_0_1"/>
<evidence type="ECO:0000313" key="1">
    <source>
        <dbReference type="EMBL" id="KII83519.1"/>
    </source>
</evidence>
<keyword evidence="2" id="KW-1185">Reference proteome</keyword>
<dbReference type="AlphaFoldDB" id="A0A0C9T2M2"/>
<dbReference type="Proteomes" id="UP000053263">
    <property type="component" value="Unassembled WGS sequence"/>
</dbReference>
<name>A0A0C9T2M2_PLICR</name>
<evidence type="ECO:0000313" key="2">
    <source>
        <dbReference type="Proteomes" id="UP000053263"/>
    </source>
</evidence>